<evidence type="ECO:0000256" key="2">
    <source>
        <dbReference type="SAM" id="Phobius"/>
    </source>
</evidence>
<feature type="region of interest" description="Disordered" evidence="1">
    <location>
        <begin position="486"/>
        <end position="505"/>
    </location>
</feature>
<feature type="region of interest" description="Disordered" evidence="1">
    <location>
        <begin position="360"/>
        <end position="406"/>
    </location>
</feature>
<proteinExistence type="predicted"/>
<feature type="compositionally biased region" description="Low complexity" evidence="1">
    <location>
        <begin position="386"/>
        <end position="396"/>
    </location>
</feature>
<evidence type="ECO:0000256" key="1">
    <source>
        <dbReference type="SAM" id="MobiDB-lite"/>
    </source>
</evidence>
<protein>
    <submittedName>
        <fullName evidence="3">Uncharacterized protein</fullName>
    </submittedName>
</protein>
<keyword evidence="2" id="KW-0812">Transmembrane</keyword>
<feature type="transmembrane region" description="Helical" evidence="2">
    <location>
        <begin position="304"/>
        <end position="324"/>
    </location>
</feature>
<keyword evidence="2" id="KW-0472">Membrane</keyword>
<sequence>MPTLSTTIEDTSPVIIYSGNGGDWVAGSSTNDSLASLYSQGSFTLTSRNNANASFSFYGTGVQIFGAKRNNHGPYQVTIDSTTYAQVSGQAADPGSFQTSLFSTVALTNGFHKVTIVNQGSTFLDIDFITWQTPVGSSDEPLLSSTIQDSESAFVYTPESAWNGSPPNVGMFSGGTGHTSTTAGSSVEFTFTVRQVPMPTSWYSFYIQPFEGSAVEIFGPVGPSGAVFSAQLDSSNPTNFTTNKPYYRPQQLLFQAGNLGNGKHTVKFIQQSWDNSALSFSIDFAQVFTTPSLQQRLSVGAKTGIAIGVVAILAAAIAALIIFLPSKYLKFFRLKGRSVEKGTISGPFLYQRVSGDLSAGIPPQSAPYGRPTHSAQPSQSLSNYTPPSSGFPSSGGTYAPSSDTLIQGPNSQVISIPFTADGKYRPDLPSTPQLLPPPGTRRDPTPSSSRSHLSVLPPGAAQPGVISDDELGMITQETRQGTYMTPLRRPTTASLAWTEPPQYQR</sequence>
<dbReference type="Gene3D" id="2.60.120.260">
    <property type="entry name" value="Galactose-binding domain-like"/>
    <property type="match status" value="2"/>
</dbReference>
<feature type="compositionally biased region" description="Polar residues" evidence="1">
    <location>
        <begin position="491"/>
        <end position="505"/>
    </location>
</feature>
<dbReference type="AlphaFoldDB" id="A0A8H7Y3Y9"/>
<accession>A0A8H7Y3Y9</accession>
<gene>
    <name evidence="3" type="ORF">JR316_001886</name>
</gene>
<feature type="region of interest" description="Disordered" evidence="1">
    <location>
        <begin position="420"/>
        <end position="468"/>
    </location>
</feature>
<name>A0A8H7Y3Y9_PSICU</name>
<keyword evidence="2" id="KW-1133">Transmembrane helix</keyword>
<evidence type="ECO:0000313" key="3">
    <source>
        <dbReference type="EMBL" id="KAG5172387.1"/>
    </source>
</evidence>
<dbReference type="EMBL" id="JAFIQS010000002">
    <property type="protein sequence ID" value="KAG5172387.1"/>
    <property type="molecule type" value="Genomic_DNA"/>
</dbReference>
<comment type="caution">
    <text evidence="3">The sequence shown here is derived from an EMBL/GenBank/DDBJ whole genome shotgun (WGS) entry which is preliminary data.</text>
</comment>
<reference evidence="3" key="1">
    <citation type="submission" date="2021-02" db="EMBL/GenBank/DDBJ databases">
        <title>Psilocybe cubensis genome.</title>
        <authorList>
            <person name="Mckernan K.J."/>
            <person name="Crawford S."/>
            <person name="Trippe A."/>
            <person name="Kane L.T."/>
            <person name="Mclaughlin S."/>
        </authorList>
    </citation>
    <scope>NUCLEOTIDE SEQUENCE [LARGE SCALE GENOMIC DNA]</scope>
    <source>
        <strain evidence="3">MGC-MH-2018</strain>
    </source>
</reference>
<feature type="compositionally biased region" description="Polar residues" evidence="1">
    <location>
        <begin position="373"/>
        <end position="385"/>
    </location>
</feature>
<organism evidence="3">
    <name type="scientific">Psilocybe cubensis</name>
    <name type="common">Psychedelic mushroom</name>
    <name type="synonym">Stropharia cubensis</name>
    <dbReference type="NCBI Taxonomy" id="181762"/>
    <lineage>
        <taxon>Eukaryota</taxon>
        <taxon>Fungi</taxon>
        <taxon>Dikarya</taxon>
        <taxon>Basidiomycota</taxon>
        <taxon>Agaricomycotina</taxon>
        <taxon>Agaricomycetes</taxon>
        <taxon>Agaricomycetidae</taxon>
        <taxon>Agaricales</taxon>
        <taxon>Agaricineae</taxon>
        <taxon>Strophariaceae</taxon>
        <taxon>Psilocybe</taxon>
    </lineage>
</organism>